<keyword evidence="2" id="KW-0963">Cytoplasm</keyword>
<dbReference type="GO" id="GO:0046295">
    <property type="term" value="P:glycolate biosynthetic process"/>
    <property type="evidence" value="ECO:0007669"/>
    <property type="project" value="TreeGrafter"/>
</dbReference>
<dbReference type="EMBL" id="GEZM01068146">
    <property type="protein sequence ID" value="JAV67144.1"/>
    <property type="molecule type" value="Transcribed_RNA"/>
</dbReference>
<evidence type="ECO:0000313" key="5">
    <source>
        <dbReference type="EMBL" id="JAV67142.1"/>
    </source>
</evidence>
<gene>
    <name evidence="6" type="ORF">PPYR_02726</name>
</gene>
<sequence>MSLHLQLHKLLCLTSIQFHRNYSSLNMAKKALVLIATGTEEMECVITVDVLRRGGVEVELAGVTGKDATKCSRGVAVVPDIELSQAKGPYDAIVLPGGLGGSKAFCESKQLGEVLKGQERDGGIIAAICAAPTALRIHGIGIGKNLTSYPSVQSQVVEGGNYTYKEDEVVVDGNLITSRGPGTAFKFALTLVEHLVGQEKAKEVARGMLTSF</sequence>
<accession>A0A1Y1L0F5</accession>
<dbReference type="EMBL" id="GEZM01068147">
    <property type="protein sequence ID" value="JAV67142.1"/>
    <property type="molecule type" value="Transcribed_RNA"/>
</dbReference>
<dbReference type="PANTHER" id="PTHR48094">
    <property type="entry name" value="PROTEIN/NUCLEIC ACID DEGLYCASE DJ-1-RELATED"/>
    <property type="match status" value="1"/>
</dbReference>
<feature type="domain" description="DJ-1/PfpI" evidence="4">
    <location>
        <begin position="29"/>
        <end position="193"/>
    </location>
</feature>
<dbReference type="GO" id="GO:0005634">
    <property type="term" value="C:nucleus"/>
    <property type="evidence" value="ECO:0007669"/>
    <property type="project" value="TreeGrafter"/>
</dbReference>
<dbReference type="InterPro" id="IPR006287">
    <property type="entry name" value="DJ-1"/>
</dbReference>
<evidence type="ECO:0000256" key="2">
    <source>
        <dbReference type="ARBA" id="ARBA00022490"/>
    </source>
</evidence>
<dbReference type="PANTHER" id="PTHR48094:SF12">
    <property type="entry name" value="PARKINSON DISEASE PROTEIN 7 HOMOLOG"/>
    <property type="match status" value="1"/>
</dbReference>
<dbReference type="Proteomes" id="UP000327044">
    <property type="component" value="Unassembled WGS sequence"/>
</dbReference>
<dbReference type="GO" id="GO:0006979">
    <property type="term" value="P:response to oxidative stress"/>
    <property type="evidence" value="ECO:0007669"/>
    <property type="project" value="UniProtKB-ARBA"/>
</dbReference>
<dbReference type="OrthoDB" id="543156at2759"/>
<dbReference type="AlphaFoldDB" id="A0A1Y1L0F5"/>
<dbReference type="NCBIfam" id="TIGR01383">
    <property type="entry name" value="not_thiJ"/>
    <property type="match status" value="1"/>
</dbReference>
<reference evidence="6 7" key="2">
    <citation type="journal article" date="2018" name="Elife">
        <title>Firefly genomes illuminate parallel origins of bioluminescence in beetles.</title>
        <authorList>
            <person name="Fallon T.R."/>
            <person name="Lower S.E."/>
            <person name="Chang C.H."/>
            <person name="Bessho-Uehara M."/>
            <person name="Martin G.J."/>
            <person name="Bewick A.J."/>
            <person name="Behringer M."/>
            <person name="Debat H.J."/>
            <person name="Wong I."/>
            <person name="Day J.C."/>
            <person name="Suvorov A."/>
            <person name="Silva C.J."/>
            <person name="Stanger-Hall K.F."/>
            <person name="Hall D.W."/>
            <person name="Schmitz R.J."/>
            <person name="Nelson D.R."/>
            <person name="Lewis S.M."/>
            <person name="Shigenobu S."/>
            <person name="Bybee S.M."/>
            <person name="Larracuente A.M."/>
            <person name="Oba Y."/>
            <person name="Weng J.K."/>
        </authorList>
    </citation>
    <scope>NUCLEOTIDE SEQUENCE [LARGE SCALE GENOMIC DNA]</scope>
    <source>
        <strain evidence="6">1611_PpyrPB1</strain>
        <tissue evidence="6">Whole body</tissue>
    </source>
</reference>
<evidence type="ECO:0000259" key="4">
    <source>
        <dbReference type="Pfam" id="PF01965"/>
    </source>
</evidence>
<reference evidence="5" key="1">
    <citation type="journal article" date="2016" name="Sci. Rep.">
        <title>Molecular characterization of firefly nuptial gifts: a multi-omics approach sheds light on postcopulatory sexual selection.</title>
        <authorList>
            <person name="Al-Wathiqui N."/>
            <person name="Fallon T.R."/>
            <person name="South A."/>
            <person name="Weng J.K."/>
            <person name="Lewis S.M."/>
        </authorList>
    </citation>
    <scope>NUCLEOTIDE SEQUENCE</scope>
</reference>
<organism evidence="5">
    <name type="scientific">Photinus pyralis</name>
    <name type="common">Common eastern firefly</name>
    <name type="synonym">Lampyris pyralis</name>
    <dbReference type="NCBI Taxonomy" id="7054"/>
    <lineage>
        <taxon>Eukaryota</taxon>
        <taxon>Metazoa</taxon>
        <taxon>Ecdysozoa</taxon>
        <taxon>Arthropoda</taxon>
        <taxon>Hexapoda</taxon>
        <taxon>Insecta</taxon>
        <taxon>Pterygota</taxon>
        <taxon>Neoptera</taxon>
        <taxon>Endopterygota</taxon>
        <taxon>Coleoptera</taxon>
        <taxon>Polyphaga</taxon>
        <taxon>Elateriformia</taxon>
        <taxon>Elateroidea</taxon>
        <taxon>Lampyridae</taxon>
        <taxon>Lampyrinae</taxon>
        <taxon>Photinus</taxon>
    </lineage>
</organism>
<comment type="subcellular location">
    <subcellularLocation>
        <location evidence="1">Cytoplasm</location>
    </subcellularLocation>
</comment>
<evidence type="ECO:0000313" key="6">
    <source>
        <dbReference type="EMBL" id="KAB0790926.1"/>
    </source>
</evidence>
<keyword evidence="3" id="KW-0558">Oxidation</keyword>
<dbReference type="EMBL" id="VVIM01000011">
    <property type="protein sequence ID" value="KAB0790926.1"/>
    <property type="molecule type" value="Genomic_DNA"/>
</dbReference>
<dbReference type="InterPro" id="IPR002818">
    <property type="entry name" value="DJ-1/PfpI"/>
</dbReference>
<dbReference type="FunFam" id="3.40.50.880:FF:000022">
    <property type="entry name" value="protein deglycase DJ-1"/>
    <property type="match status" value="1"/>
</dbReference>
<dbReference type="InterPro" id="IPR029062">
    <property type="entry name" value="Class_I_gatase-like"/>
</dbReference>
<dbReference type="Gene3D" id="3.40.50.880">
    <property type="match status" value="1"/>
</dbReference>
<keyword evidence="7" id="KW-1185">Reference proteome</keyword>
<protein>
    <recommendedName>
        <fullName evidence="4">DJ-1/PfpI domain-containing protein</fullName>
    </recommendedName>
</protein>
<dbReference type="InterPro" id="IPR050325">
    <property type="entry name" value="Prot/Nucl_acid_deglycase"/>
</dbReference>
<evidence type="ECO:0000256" key="3">
    <source>
        <dbReference type="ARBA" id="ARBA00023097"/>
    </source>
</evidence>
<dbReference type="GO" id="GO:0005739">
    <property type="term" value="C:mitochondrion"/>
    <property type="evidence" value="ECO:0007669"/>
    <property type="project" value="TreeGrafter"/>
</dbReference>
<evidence type="ECO:0000256" key="1">
    <source>
        <dbReference type="ARBA" id="ARBA00004496"/>
    </source>
</evidence>
<dbReference type="CDD" id="cd03135">
    <property type="entry name" value="GATase1_DJ-1"/>
    <property type="match status" value="1"/>
</dbReference>
<dbReference type="GO" id="GO:1903189">
    <property type="term" value="P:glyoxal metabolic process"/>
    <property type="evidence" value="ECO:0007669"/>
    <property type="project" value="TreeGrafter"/>
</dbReference>
<dbReference type="SUPFAM" id="SSF52317">
    <property type="entry name" value="Class I glutamine amidotransferase-like"/>
    <property type="match status" value="1"/>
</dbReference>
<name>A0A1Y1L0F5_PHOPY</name>
<dbReference type="InParanoid" id="A0A1Y1L0F5"/>
<dbReference type="GO" id="GO:0051896">
    <property type="term" value="P:regulation of phosphatidylinositol 3-kinase/protein kinase B signal transduction"/>
    <property type="evidence" value="ECO:0007669"/>
    <property type="project" value="UniProtKB-ARBA"/>
</dbReference>
<dbReference type="FunCoup" id="A0A1Y1L0F5">
    <property type="interactions" value="1379"/>
</dbReference>
<dbReference type="Pfam" id="PF01965">
    <property type="entry name" value="DJ-1_PfpI"/>
    <property type="match status" value="1"/>
</dbReference>
<proteinExistence type="predicted"/>
<reference evidence="6" key="3">
    <citation type="submission" date="2019-08" db="EMBL/GenBank/DDBJ databases">
        <authorList>
            <consortium name="Photinus pyralis genome working group"/>
            <person name="Fallon T.R."/>
            <person name="Sander Lower S.E."/>
            <person name="Weng J.-K."/>
        </authorList>
    </citation>
    <scope>NUCLEOTIDE SEQUENCE</scope>
    <source>
        <strain evidence="6">1611_PpyrPB1</strain>
        <tissue evidence="6">Whole body</tissue>
    </source>
</reference>
<evidence type="ECO:0000313" key="7">
    <source>
        <dbReference type="Proteomes" id="UP000327044"/>
    </source>
</evidence>